<name>A0A2K8Z3J1_9BACT</name>
<evidence type="ECO:0000313" key="3">
    <source>
        <dbReference type="EMBL" id="AUD04456.1"/>
    </source>
</evidence>
<dbReference type="Gene3D" id="3.40.50.720">
    <property type="entry name" value="NAD(P)-binding Rossmann-like Domain"/>
    <property type="match status" value="1"/>
</dbReference>
<accession>A0A2K8Z3J1</accession>
<proteinExistence type="predicted"/>
<dbReference type="KEGG" id="spir:CWM47_22990"/>
<dbReference type="OrthoDB" id="9811743at2"/>
<dbReference type="SUPFAM" id="SSF51735">
    <property type="entry name" value="NAD(P)-binding Rossmann-fold domains"/>
    <property type="match status" value="1"/>
</dbReference>
<dbReference type="InterPro" id="IPR001509">
    <property type="entry name" value="Epimerase_deHydtase"/>
</dbReference>
<evidence type="ECO:0000259" key="2">
    <source>
        <dbReference type="SMART" id="SM00822"/>
    </source>
</evidence>
<evidence type="ECO:0000313" key="4">
    <source>
        <dbReference type="Proteomes" id="UP000232883"/>
    </source>
</evidence>
<dbReference type="EMBL" id="CP025096">
    <property type="protein sequence ID" value="AUD04456.1"/>
    <property type="molecule type" value="Genomic_DNA"/>
</dbReference>
<keyword evidence="1" id="KW-0520">NAD</keyword>
<reference evidence="3 4" key="1">
    <citation type="submission" date="2017-11" db="EMBL/GenBank/DDBJ databases">
        <title>Taxonomic description and genome sequences of Spirosoma HA7 sp. nov., isolated from pollen microhabitat of Corylus avellana.</title>
        <authorList>
            <person name="Ambika Manirajan B."/>
            <person name="Suarez C."/>
            <person name="Ratering S."/>
            <person name="Geissler-Plaum R."/>
            <person name="Cardinale M."/>
            <person name="Sylvia S."/>
        </authorList>
    </citation>
    <scope>NUCLEOTIDE SEQUENCE [LARGE SCALE GENOMIC DNA]</scope>
    <source>
        <strain evidence="3 4">HA7</strain>
    </source>
</reference>
<dbReference type="Proteomes" id="UP000232883">
    <property type="component" value="Chromosome"/>
</dbReference>
<dbReference type="Pfam" id="PF01370">
    <property type="entry name" value="Epimerase"/>
    <property type="match status" value="1"/>
</dbReference>
<dbReference type="AlphaFoldDB" id="A0A2K8Z3J1"/>
<dbReference type="PANTHER" id="PTHR43574">
    <property type="entry name" value="EPIMERASE-RELATED"/>
    <property type="match status" value="1"/>
</dbReference>
<dbReference type="SMART" id="SM00822">
    <property type="entry name" value="PKS_KR"/>
    <property type="match status" value="1"/>
</dbReference>
<protein>
    <submittedName>
        <fullName evidence="3">NAD-dependent dehydratase</fullName>
    </submittedName>
</protein>
<gene>
    <name evidence="3" type="ORF">CWM47_22990</name>
</gene>
<feature type="domain" description="Ketoreductase" evidence="2">
    <location>
        <begin position="1"/>
        <end position="183"/>
    </location>
</feature>
<dbReference type="PRINTS" id="PR01713">
    <property type="entry name" value="NUCEPIMERASE"/>
</dbReference>
<dbReference type="RefSeq" id="WP_100990521.1">
    <property type="nucleotide sequence ID" value="NZ_CP025096.1"/>
</dbReference>
<keyword evidence="4" id="KW-1185">Reference proteome</keyword>
<organism evidence="3 4">
    <name type="scientific">Spirosoma pollinicola</name>
    <dbReference type="NCBI Taxonomy" id="2057025"/>
    <lineage>
        <taxon>Bacteria</taxon>
        <taxon>Pseudomonadati</taxon>
        <taxon>Bacteroidota</taxon>
        <taxon>Cytophagia</taxon>
        <taxon>Cytophagales</taxon>
        <taxon>Cytophagaceae</taxon>
        <taxon>Spirosoma</taxon>
    </lineage>
</organism>
<sequence>MTILITGGAGFIGHTLTSHLLSQGHTVLLVDNFNESYDPAIKWQHIESLSHLPNWSLFQGDIRDKKFLRQIFRTHAVDGVIHLAGLAGVRASLQNPAAYFDHNVNGTTVLLDAMRAANVKRLVFASSSSVYGARTGGTFQETDPAEDAVSPYALSKRAAERVCLRHHHLYGLNVFCLRFFTVYGPQQRPDMAISRFIHQLYTNQPICLFGDGLSQRDYTYVDDIVSGIGQAIERVKGYELINLGSANPVTLLDLIAQLEQLTRQRVPINWLSMQPGDVPYTHAAIEKARRVLDYRPTTNLYEGLRRMVASYQQSQLHASPQLTPGL</sequence>
<dbReference type="InterPro" id="IPR057326">
    <property type="entry name" value="KR_dom"/>
</dbReference>
<evidence type="ECO:0000256" key="1">
    <source>
        <dbReference type="ARBA" id="ARBA00023027"/>
    </source>
</evidence>
<dbReference type="InterPro" id="IPR036291">
    <property type="entry name" value="NAD(P)-bd_dom_sf"/>
</dbReference>